<evidence type="ECO:0000256" key="4">
    <source>
        <dbReference type="PROSITE-ProRule" id="PRU00335"/>
    </source>
</evidence>
<reference evidence="7" key="1">
    <citation type="journal article" date="2019" name="Int. J. Syst. Evol. Microbiol.">
        <title>The Global Catalogue of Microorganisms (GCM) 10K type strain sequencing project: providing services to taxonomists for standard genome sequencing and annotation.</title>
        <authorList>
            <consortium name="The Broad Institute Genomics Platform"/>
            <consortium name="The Broad Institute Genome Sequencing Center for Infectious Disease"/>
            <person name="Wu L."/>
            <person name="Ma J."/>
        </authorList>
    </citation>
    <scope>NUCLEOTIDE SEQUENCE [LARGE SCALE GENOMIC DNA]</scope>
    <source>
        <strain evidence="7">CGMCC 1.13681</strain>
    </source>
</reference>
<sequence>MGSSHRPAPGAHPAAGRRRGSVLEKAILDAVLDQLGSVGWNGLTIEGVAARAQTGKAAVYRRWSSKVDLVADALKAGLPPVEALPDAGSLRGDLIGLARMLRSRMYSRSGQALRVLMDECDRSHAEHFMELIVGRVIEPGKELTGEIVRRGIARGDVRADATSELVVDVVPAMMMYRHKVTGADLREEDLVRVVDEIMIPLLGTRGAPAGGDQGGA</sequence>
<keyword evidence="3" id="KW-0804">Transcription</keyword>
<evidence type="ECO:0000259" key="5">
    <source>
        <dbReference type="PROSITE" id="PS50977"/>
    </source>
</evidence>
<dbReference type="PROSITE" id="PS50977">
    <property type="entry name" value="HTH_TETR_2"/>
    <property type="match status" value="1"/>
</dbReference>
<dbReference type="PANTHER" id="PTHR30055:SF225">
    <property type="entry name" value="TRANSCRIPTIONAL REGULATORY PROTEIN-RELATED"/>
    <property type="match status" value="1"/>
</dbReference>
<dbReference type="Pfam" id="PF16859">
    <property type="entry name" value="TetR_C_11"/>
    <property type="match status" value="1"/>
</dbReference>
<evidence type="ECO:0000256" key="3">
    <source>
        <dbReference type="ARBA" id="ARBA00023163"/>
    </source>
</evidence>
<dbReference type="RefSeq" id="WP_386413996.1">
    <property type="nucleotide sequence ID" value="NZ_JBHSZO010000013.1"/>
</dbReference>
<dbReference type="InterPro" id="IPR036271">
    <property type="entry name" value="Tet_transcr_reg_TetR-rel_C_sf"/>
</dbReference>
<organism evidence="6 7">
    <name type="scientific">Streptomyces polyrhachis</name>
    <dbReference type="NCBI Taxonomy" id="1282885"/>
    <lineage>
        <taxon>Bacteria</taxon>
        <taxon>Bacillati</taxon>
        <taxon>Actinomycetota</taxon>
        <taxon>Actinomycetes</taxon>
        <taxon>Kitasatosporales</taxon>
        <taxon>Streptomycetaceae</taxon>
        <taxon>Streptomyces</taxon>
    </lineage>
</organism>
<dbReference type="Proteomes" id="UP001596413">
    <property type="component" value="Unassembled WGS sequence"/>
</dbReference>
<evidence type="ECO:0000256" key="1">
    <source>
        <dbReference type="ARBA" id="ARBA00023015"/>
    </source>
</evidence>
<accession>A0ABW2GCY5</accession>
<protein>
    <submittedName>
        <fullName evidence="6">TetR/AcrR family transcriptional regulator</fullName>
    </submittedName>
</protein>
<dbReference type="InterPro" id="IPR001647">
    <property type="entry name" value="HTH_TetR"/>
</dbReference>
<feature type="domain" description="HTH tetR-type" evidence="5">
    <location>
        <begin position="21"/>
        <end position="81"/>
    </location>
</feature>
<name>A0ABW2GCY5_9ACTN</name>
<keyword evidence="2 4" id="KW-0238">DNA-binding</keyword>
<dbReference type="Pfam" id="PF00440">
    <property type="entry name" value="TetR_N"/>
    <property type="match status" value="1"/>
</dbReference>
<dbReference type="InterPro" id="IPR011075">
    <property type="entry name" value="TetR_C"/>
</dbReference>
<evidence type="ECO:0000313" key="6">
    <source>
        <dbReference type="EMBL" id="MFC7218608.1"/>
    </source>
</evidence>
<gene>
    <name evidence="6" type="ORF">ACFQLX_10575</name>
</gene>
<comment type="caution">
    <text evidence="6">The sequence shown here is derived from an EMBL/GenBank/DDBJ whole genome shotgun (WGS) entry which is preliminary data.</text>
</comment>
<proteinExistence type="predicted"/>
<feature type="DNA-binding region" description="H-T-H motif" evidence="4">
    <location>
        <begin position="44"/>
        <end position="63"/>
    </location>
</feature>
<dbReference type="Gene3D" id="1.10.357.10">
    <property type="entry name" value="Tetracycline Repressor, domain 2"/>
    <property type="match status" value="1"/>
</dbReference>
<dbReference type="InterPro" id="IPR050109">
    <property type="entry name" value="HTH-type_TetR-like_transc_reg"/>
</dbReference>
<dbReference type="SUPFAM" id="SSF48498">
    <property type="entry name" value="Tetracyclin repressor-like, C-terminal domain"/>
    <property type="match status" value="1"/>
</dbReference>
<dbReference type="Gene3D" id="1.10.10.60">
    <property type="entry name" value="Homeodomain-like"/>
    <property type="match status" value="1"/>
</dbReference>
<keyword evidence="7" id="KW-1185">Reference proteome</keyword>
<dbReference type="PANTHER" id="PTHR30055">
    <property type="entry name" value="HTH-TYPE TRANSCRIPTIONAL REGULATOR RUTR"/>
    <property type="match status" value="1"/>
</dbReference>
<dbReference type="EMBL" id="JBHSZO010000013">
    <property type="protein sequence ID" value="MFC7218608.1"/>
    <property type="molecule type" value="Genomic_DNA"/>
</dbReference>
<evidence type="ECO:0000313" key="7">
    <source>
        <dbReference type="Proteomes" id="UP001596413"/>
    </source>
</evidence>
<evidence type="ECO:0000256" key="2">
    <source>
        <dbReference type="ARBA" id="ARBA00023125"/>
    </source>
</evidence>
<dbReference type="InterPro" id="IPR009057">
    <property type="entry name" value="Homeodomain-like_sf"/>
</dbReference>
<dbReference type="SUPFAM" id="SSF46689">
    <property type="entry name" value="Homeodomain-like"/>
    <property type="match status" value="1"/>
</dbReference>
<keyword evidence="1" id="KW-0805">Transcription regulation</keyword>